<evidence type="ECO:0000256" key="4">
    <source>
        <dbReference type="ARBA" id="ARBA00023136"/>
    </source>
</evidence>
<keyword evidence="3 5" id="KW-1133">Transmembrane helix</keyword>
<feature type="transmembrane region" description="Helical" evidence="5">
    <location>
        <begin position="158"/>
        <end position="182"/>
    </location>
</feature>
<evidence type="ECO:0000313" key="6">
    <source>
        <dbReference type="EMBL" id="KRY01005.1"/>
    </source>
</evidence>
<dbReference type="GO" id="GO:0016020">
    <property type="term" value="C:membrane"/>
    <property type="evidence" value="ECO:0007669"/>
    <property type="project" value="UniProtKB-SubCell"/>
</dbReference>
<comment type="subcellular location">
    <subcellularLocation>
        <location evidence="1">Membrane</location>
        <topology evidence="1">Multi-pass membrane protein</topology>
    </subcellularLocation>
</comment>
<sequence>MNIVREMAANSSLAGTDADVMSNHLTNVTEVFLQTPLAQGISGIFAWLALLITGHQIYQHLRWYTCPSEQRWIIRILFIVPIYSFDSWLSILFFANNVYIYFNTVRDVYEATVIGLAHVVWLATLQFCLVKPVMAFLTLVLKPLGRYEEGKWSPEEGYLYVTLIYNFSISLALYGLFLFYRATKEMLSPYSPVLKFLTVKSVIFLSFWQGVLLALLGATSAIQPVLDSTGRILISTGTIAAGYQNFLICIEMCLAALSTPASLFVRMCLIVAKLLYKAFQVH</sequence>
<evidence type="ECO:0000256" key="5">
    <source>
        <dbReference type="SAM" id="Phobius"/>
    </source>
</evidence>
<keyword evidence="2 5" id="KW-0812">Transmembrane</keyword>
<evidence type="ECO:0000313" key="7">
    <source>
        <dbReference type="Proteomes" id="UP000054815"/>
    </source>
</evidence>
<protein>
    <submittedName>
        <fullName evidence="6">Transmembrane protein</fullName>
    </submittedName>
</protein>
<organism evidence="6 7">
    <name type="scientific">Trichinella pseudospiralis</name>
    <name type="common">Parasitic roundworm</name>
    <dbReference type="NCBI Taxonomy" id="6337"/>
    <lineage>
        <taxon>Eukaryota</taxon>
        <taxon>Metazoa</taxon>
        <taxon>Ecdysozoa</taxon>
        <taxon>Nematoda</taxon>
        <taxon>Enoplea</taxon>
        <taxon>Dorylaimia</taxon>
        <taxon>Trichinellida</taxon>
        <taxon>Trichinellidae</taxon>
        <taxon>Trichinella</taxon>
    </lineage>
</organism>
<dbReference type="Proteomes" id="UP000054815">
    <property type="component" value="Unassembled WGS sequence"/>
</dbReference>
<dbReference type="AlphaFoldDB" id="A0A0V0YLM1"/>
<evidence type="ECO:0000256" key="3">
    <source>
        <dbReference type="ARBA" id="ARBA00022989"/>
    </source>
</evidence>
<evidence type="ECO:0000256" key="1">
    <source>
        <dbReference type="ARBA" id="ARBA00004141"/>
    </source>
</evidence>
<comment type="caution">
    <text evidence="6">The sequence shown here is derived from an EMBL/GenBank/DDBJ whole genome shotgun (WGS) entry which is preliminary data.</text>
</comment>
<feature type="transmembrane region" description="Helical" evidence="5">
    <location>
        <begin position="72"/>
        <end position="95"/>
    </location>
</feature>
<dbReference type="EMBL" id="JYDU01000005">
    <property type="protein sequence ID" value="KRY01006.1"/>
    <property type="molecule type" value="Genomic_DNA"/>
</dbReference>
<feature type="transmembrane region" description="Helical" evidence="5">
    <location>
        <begin position="115"/>
        <end position="137"/>
    </location>
</feature>
<name>A0A0V0YLM1_TRIPS</name>
<evidence type="ECO:0000256" key="2">
    <source>
        <dbReference type="ARBA" id="ARBA00022692"/>
    </source>
</evidence>
<accession>A0A0V0YLM1</accession>
<dbReference type="STRING" id="6337.A0A0V0YLM1"/>
<feature type="transmembrane region" description="Helical" evidence="5">
    <location>
        <begin position="234"/>
        <end position="257"/>
    </location>
</feature>
<reference evidence="6 7" key="1">
    <citation type="submission" date="2015-01" db="EMBL/GenBank/DDBJ databases">
        <title>Evolution of Trichinella species and genotypes.</title>
        <authorList>
            <person name="Korhonen P.K."/>
            <person name="Edoardo P."/>
            <person name="Giuseppe L.R."/>
            <person name="Gasser R.B."/>
        </authorList>
    </citation>
    <scope>NUCLEOTIDE SEQUENCE [LARGE SCALE GENOMIC DNA]</scope>
    <source>
        <strain evidence="6">ISS141</strain>
    </source>
</reference>
<feature type="transmembrane region" description="Helical" evidence="5">
    <location>
        <begin position="31"/>
        <end position="52"/>
    </location>
</feature>
<dbReference type="Pfam" id="PF03619">
    <property type="entry name" value="Solute_trans_a"/>
    <property type="match status" value="2"/>
</dbReference>
<dbReference type="EMBL" id="JYDU01000005">
    <property type="protein sequence ID" value="KRY01005.1"/>
    <property type="molecule type" value="Genomic_DNA"/>
</dbReference>
<dbReference type="SMART" id="SM01417">
    <property type="entry name" value="Solute_trans_a"/>
    <property type="match status" value="1"/>
</dbReference>
<gene>
    <name evidence="6" type="primary">TMEM184B</name>
    <name evidence="6" type="ORF">T4E_9459</name>
</gene>
<feature type="transmembrane region" description="Helical" evidence="5">
    <location>
        <begin position="202"/>
        <end position="222"/>
    </location>
</feature>
<dbReference type="InterPro" id="IPR005178">
    <property type="entry name" value="Ostalpha/TMEM184C"/>
</dbReference>
<proteinExistence type="predicted"/>
<keyword evidence="4 5" id="KW-0472">Membrane</keyword>
<dbReference type="PANTHER" id="PTHR23423">
    <property type="entry name" value="ORGANIC SOLUTE TRANSPORTER-RELATED"/>
    <property type="match status" value="1"/>
</dbReference>